<protein>
    <submittedName>
        <fullName evidence="2">Uncharacterized protein</fullName>
    </submittedName>
</protein>
<feature type="compositionally biased region" description="Basic and acidic residues" evidence="1">
    <location>
        <begin position="184"/>
        <end position="238"/>
    </location>
</feature>
<feature type="compositionally biased region" description="Basic residues" evidence="1">
    <location>
        <begin position="1"/>
        <end position="12"/>
    </location>
</feature>
<organism evidence="2 3">
    <name type="scientific">Plasmodium gonderi</name>
    <dbReference type="NCBI Taxonomy" id="77519"/>
    <lineage>
        <taxon>Eukaryota</taxon>
        <taxon>Sar</taxon>
        <taxon>Alveolata</taxon>
        <taxon>Apicomplexa</taxon>
        <taxon>Aconoidasida</taxon>
        <taxon>Haemosporida</taxon>
        <taxon>Plasmodiidae</taxon>
        <taxon>Plasmodium</taxon>
        <taxon>Plasmodium (Plasmodium)</taxon>
    </lineage>
</organism>
<reference evidence="3" key="1">
    <citation type="submission" date="2017-04" db="EMBL/GenBank/DDBJ databases">
        <title>Plasmodium gonderi genome.</title>
        <authorList>
            <person name="Arisue N."/>
            <person name="Honma H."/>
            <person name="Kawai S."/>
            <person name="Tougan T."/>
            <person name="Tanabe K."/>
            <person name="Horii T."/>
        </authorList>
    </citation>
    <scope>NUCLEOTIDE SEQUENCE [LARGE SCALE GENOMIC DNA]</scope>
    <source>
        <strain evidence="3">ATCC 30045</strain>
    </source>
</reference>
<feature type="region of interest" description="Disordered" evidence="1">
    <location>
        <begin position="1"/>
        <end position="63"/>
    </location>
</feature>
<evidence type="ECO:0000313" key="3">
    <source>
        <dbReference type="Proteomes" id="UP000195521"/>
    </source>
</evidence>
<feature type="region of interest" description="Disordered" evidence="1">
    <location>
        <begin position="93"/>
        <end position="259"/>
    </location>
</feature>
<sequence length="873" mass="101778">MSKVSRSLKSKANKNGMEGKVEIEEKSGHERSEDEEKDKQDRGSYLTGESDNENDTSDLEDLPEYERELILAKRHEEHMIKEHRRILLKNIKIQSHGEKVQPVDNANCISQSRKTSSDSPSSKILQLMSRKKNTIPVDKSDEPSKSNKKSITVNKKKTKPSSKIGKDDTTTDAEKNKLSNYTNEEIRKRRDSPWDNIEGKEAHKHSGIDEMSYKVRHKDNVKGVISREKYTSKMHNETLDSSPSGDSYHRKKSIKKGMKKITPIELACVSSKEEKGPHNKRQIDLPTEHDKDGLSGHVVRKRDTFEESKILNKWKQGKENKNEDKIVLSEKERNEFYVIEKSRELNKKKKLQTKESQSHDSRLFLHDKYSEYDNSSGSIQMNKRENDLLHNALPKEPETPERLIHLYKEEKKMKLDIYKFMTYEIITYFQLKKTFLLDMSEHVKFPYHVIGHLVKINDTNQLVKVASSYKTKKKTPTAAHIGSAGNVGNIGNIGSTGHVGGKNNAGDQKRKISESTLLNENTCPNEKRKIFFLTNVVKCESYFCIDRYTNIKFEIAHMENLTNEFFFNKMKNIMIQNKKIPMSELNSEGNCYDTFICDLNNISDQKISVDEYNFIKLFSIDLQILKNFYQFLREKIEDLKNFHFTERQIQDLVEMKKKQSFHEIFINKKNIDSLPISRITVQREICSIQREIDNLNYVRRKTNPQDLHTLSQIKHQIDTLTLKKGILRVQLEKTRTNQVQTKIQEVIPNEREKVATKEKPLKSYIPGGSSLMDEFSHKLLGVEEKEDISQLANYIYEEKKNFNNFMTRKFFDLPLDIHNKITNHFLLGCLQRSKTNFEDALVHSSEKEEEDYNLFGVNIAKYVIPFEELKKKN</sequence>
<dbReference type="AlphaFoldDB" id="A0A1Y1JS48"/>
<proteinExistence type="predicted"/>
<feature type="compositionally biased region" description="Low complexity" evidence="1">
    <location>
        <begin position="110"/>
        <end position="122"/>
    </location>
</feature>
<dbReference type="EMBL" id="BDQF01000015">
    <property type="protein sequence ID" value="GAW83632.1"/>
    <property type="molecule type" value="Genomic_DNA"/>
</dbReference>
<gene>
    <name evidence="2" type="ORF">PGO_144300</name>
</gene>
<feature type="compositionally biased region" description="Acidic residues" evidence="1">
    <location>
        <begin position="50"/>
        <end position="63"/>
    </location>
</feature>
<feature type="compositionally biased region" description="Basic and acidic residues" evidence="1">
    <location>
        <begin position="17"/>
        <end position="42"/>
    </location>
</feature>
<feature type="compositionally biased region" description="Basic residues" evidence="1">
    <location>
        <begin position="249"/>
        <end position="259"/>
    </location>
</feature>
<dbReference type="OMA" id="KYMTYEI"/>
<dbReference type="Proteomes" id="UP000195521">
    <property type="component" value="Unassembled WGS sequence"/>
</dbReference>
<feature type="region of interest" description="Disordered" evidence="1">
    <location>
        <begin position="271"/>
        <end position="294"/>
    </location>
</feature>
<dbReference type="RefSeq" id="XP_028546221.1">
    <property type="nucleotide sequence ID" value="XM_028690420.1"/>
</dbReference>
<name>A0A1Y1JS48_PLAGO</name>
<accession>A0A1Y1JS48</accession>
<dbReference type="OrthoDB" id="372263at2759"/>
<keyword evidence="3" id="KW-1185">Reference proteome</keyword>
<dbReference type="GeneID" id="39750378"/>
<comment type="caution">
    <text evidence="2">The sequence shown here is derived from an EMBL/GenBank/DDBJ whole genome shotgun (WGS) entry which is preliminary data.</text>
</comment>
<feature type="compositionally biased region" description="Basic and acidic residues" evidence="1">
    <location>
        <begin position="164"/>
        <end position="177"/>
    </location>
</feature>
<evidence type="ECO:0000256" key="1">
    <source>
        <dbReference type="SAM" id="MobiDB-lite"/>
    </source>
</evidence>
<evidence type="ECO:0000313" key="2">
    <source>
        <dbReference type="EMBL" id="GAW83632.1"/>
    </source>
</evidence>